<evidence type="ECO:0000313" key="1">
    <source>
        <dbReference type="EMBL" id="SCY87034.1"/>
    </source>
</evidence>
<gene>
    <name evidence="1" type="ORF">SAMN05216233_1301</name>
</gene>
<accession>A0A1G5JFV2</accession>
<organism evidence="1 2">
    <name type="scientific">Desulfoluna spongiiphila</name>
    <dbReference type="NCBI Taxonomy" id="419481"/>
    <lineage>
        <taxon>Bacteria</taxon>
        <taxon>Pseudomonadati</taxon>
        <taxon>Thermodesulfobacteriota</taxon>
        <taxon>Desulfobacteria</taxon>
        <taxon>Desulfobacterales</taxon>
        <taxon>Desulfolunaceae</taxon>
        <taxon>Desulfoluna</taxon>
    </lineage>
</organism>
<name>A0A1G5JFV2_9BACT</name>
<dbReference type="AlphaFoldDB" id="A0A1G5JFV2"/>
<proteinExistence type="predicted"/>
<evidence type="ECO:0000313" key="2">
    <source>
        <dbReference type="Proteomes" id="UP000198870"/>
    </source>
</evidence>
<dbReference type="STRING" id="419481.SAMN05216233_1301"/>
<dbReference type="Proteomes" id="UP000198870">
    <property type="component" value="Unassembled WGS sequence"/>
</dbReference>
<reference evidence="1 2" key="1">
    <citation type="submission" date="2016-10" db="EMBL/GenBank/DDBJ databases">
        <authorList>
            <person name="de Groot N.N."/>
        </authorList>
    </citation>
    <scope>NUCLEOTIDE SEQUENCE [LARGE SCALE GENOMIC DNA]</scope>
    <source>
        <strain evidence="1 2">AA1</strain>
    </source>
</reference>
<dbReference type="RefSeq" id="WP_175470061.1">
    <property type="nucleotide sequence ID" value="NZ_FMUX01000030.1"/>
</dbReference>
<protein>
    <submittedName>
        <fullName evidence="1">Uncharacterized protein</fullName>
    </submittedName>
</protein>
<keyword evidence="2" id="KW-1185">Reference proteome</keyword>
<sequence length="58" mass="6733">MKMGQWNTIQIDLVWDITHIQEPNDSYDGILCSEEFDYVPDTTLAFDEFTACSNRVES</sequence>
<dbReference type="EMBL" id="FMUX01000030">
    <property type="protein sequence ID" value="SCY87034.1"/>
    <property type="molecule type" value="Genomic_DNA"/>
</dbReference>